<accession>A0A7W4UEB9</accession>
<dbReference type="Gene3D" id="1.10.1220.10">
    <property type="entry name" value="Met repressor-like"/>
    <property type="match status" value="1"/>
</dbReference>
<proteinExistence type="predicted"/>
<feature type="region of interest" description="Disordered" evidence="1">
    <location>
        <begin position="79"/>
        <end position="114"/>
    </location>
</feature>
<feature type="compositionally biased region" description="Low complexity" evidence="1">
    <location>
        <begin position="92"/>
        <end position="105"/>
    </location>
</feature>
<dbReference type="RefSeq" id="WP_183295528.1">
    <property type="nucleotide sequence ID" value="NZ_JACHVX010000002.1"/>
</dbReference>
<dbReference type="AlphaFoldDB" id="A0A7W4UEB9"/>
<dbReference type="Pfam" id="PF05534">
    <property type="entry name" value="HicB"/>
    <property type="match status" value="1"/>
</dbReference>
<reference evidence="2 3" key="1">
    <citation type="submission" date="2020-08" db="EMBL/GenBank/DDBJ databases">
        <title>The Agave Microbiome: Exploring the role of microbial communities in plant adaptations to desert environments.</title>
        <authorList>
            <person name="Partida-Martinez L.P."/>
        </authorList>
    </citation>
    <scope>NUCLEOTIDE SEQUENCE [LARGE SCALE GENOMIC DNA]</scope>
    <source>
        <strain evidence="2 3">RAS26</strain>
    </source>
</reference>
<dbReference type="EMBL" id="JACHVX010000002">
    <property type="protein sequence ID" value="MBB2922650.1"/>
    <property type="molecule type" value="Genomic_DNA"/>
</dbReference>
<dbReference type="SUPFAM" id="SSF47598">
    <property type="entry name" value="Ribbon-helix-helix"/>
    <property type="match status" value="1"/>
</dbReference>
<dbReference type="InterPro" id="IPR013321">
    <property type="entry name" value="Arc_rbn_hlx_hlx"/>
</dbReference>
<evidence type="ECO:0000313" key="2">
    <source>
        <dbReference type="EMBL" id="MBB2922650.1"/>
    </source>
</evidence>
<gene>
    <name evidence="2" type="ORF">FHR80_001562</name>
</gene>
<sequence>MDLTRYVDDLQHRLASAAEAAGQDARELAERLAAPLDAAVRLVLLDALTAAAGEISAELAPGSVDVRLRSGGPEFVVERPGARPEPAPAPSWAPAAPGAPTAAALPAPPPDLDAGATTRTTLRLPDHLKAQVELAAAREGLSVNTWLVRAVAAALEQASDLPAAQARAEPRGGTRLTGWVR</sequence>
<dbReference type="Proteomes" id="UP000518206">
    <property type="component" value="Unassembled WGS sequence"/>
</dbReference>
<evidence type="ECO:0000313" key="3">
    <source>
        <dbReference type="Proteomes" id="UP000518206"/>
    </source>
</evidence>
<comment type="caution">
    <text evidence="2">The sequence shown here is derived from an EMBL/GenBank/DDBJ whole genome shotgun (WGS) entry which is preliminary data.</text>
</comment>
<evidence type="ECO:0000256" key="1">
    <source>
        <dbReference type="SAM" id="MobiDB-lite"/>
    </source>
</evidence>
<reference evidence="2 3" key="2">
    <citation type="submission" date="2020-08" db="EMBL/GenBank/DDBJ databases">
        <authorList>
            <person name="Partida-Martinez L."/>
            <person name="Huntemann M."/>
            <person name="Clum A."/>
            <person name="Wang J."/>
            <person name="Palaniappan K."/>
            <person name="Ritter S."/>
            <person name="Chen I.-M."/>
            <person name="Stamatis D."/>
            <person name="Reddy T."/>
            <person name="O'Malley R."/>
            <person name="Daum C."/>
            <person name="Shapiro N."/>
            <person name="Ivanova N."/>
            <person name="Kyrpides N."/>
            <person name="Woyke T."/>
        </authorList>
    </citation>
    <scope>NUCLEOTIDE SEQUENCE [LARGE SCALE GENOMIC DNA]</scope>
    <source>
        <strain evidence="2 3">RAS26</strain>
    </source>
</reference>
<name>A0A7W4UEB9_9CELL</name>
<dbReference type="InterPro" id="IPR008651">
    <property type="entry name" value="Uncharacterised_HicB"/>
</dbReference>
<dbReference type="GO" id="GO:0006355">
    <property type="term" value="P:regulation of DNA-templated transcription"/>
    <property type="evidence" value="ECO:0007669"/>
    <property type="project" value="InterPro"/>
</dbReference>
<dbReference type="InterPro" id="IPR010985">
    <property type="entry name" value="Ribbon_hlx_hlx"/>
</dbReference>
<protein>
    <recommendedName>
        <fullName evidence="4">Histidine kinase</fullName>
    </recommendedName>
</protein>
<evidence type="ECO:0008006" key="4">
    <source>
        <dbReference type="Google" id="ProtNLM"/>
    </source>
</evidence>
<organism evidence="2 3">
    <name type="scientific">Cellulomonas cellasea</name>
    <dbReference type="NCBI Taxonomy" id="43670"/>
    <lineage>
        <taxon>Bacteria</taxon>
        <taxon>Bacillati</taxon>
        <taxon>Actinomycetota</taxon>
        <taxon>Actinomycetes</taxon>
        <taxon>Micrococcales</taxon>
        <taxon>Cellulomonadaceae</taxon>
        <taxon>Cellulomonas</taxon>
    </lineage>
</organism>